<name>A0A336M777_CULSO</name>
<sequence length="91" mass="9859">MFQTGDTPLKPCSIPGTANVGLHFDNILCPELNVILAVQIASIVFLFMLASNSRSTCSSIWPCCDILKSTPSNKSKFKEPSGAARHRNIAH</sequence>
<accession>A0A336M777</accession>
<feature type="transmembrane region" description="Helical" evidence="2">
    <location>
        <begin position="32"/>
        <end position="50"/>
    </location>
</feature>
<evidence type="ECO:0000256" key="1">
    <source>
        <dbReference type="SAM" id="MobiDB-lite"/>
    </source>
</evidence>
<protein>
    <submittedName>
        <fullName evidence="3">CSON012832 protein</fullName>
    </submittedName>
</protein>
<evidence type="ECO:0000313" key="3">
    <source>
        <dbReference type="EMBL" id="SSX25880.1"/>
    </source>
</evidence>
<dbReference type="VEuPathDB" id="VectorBase:CSON012832"/>
<keyword evidence="2" id="KW-0472">Membrane</keyword>
<reference evidence="3" key="1">
    <citation type="submission" date="2018-07" db="EMBL/GenBank/DDBJ databases">
        <authorList>
            <person name="Quirk P.G."/>
            <person name="Krulwich T.A."/>
        </authorList>
    </citation>
    <scope>NUCLEOTIDE SEQUENCE</scope>
</reference>
<organism evidence="3">
    <name type="scientific">Culicoides sonorensis</name>
    <name type="common">Biting midge</name>
    <dbReference type="NCBI Taxonomy" id="179676"/>
    <lineage>
        <taxon>Eukaryota</taxon>
        <taxon>Metazoa</taxon>
        <taxon>Ecdysozoa</taxon>
        <taxon>Arthropoda</taxon>
        <taxon>Hexapoda</taxon>
        <taxon>Insecta</taxon>
        <taxon>Pterygota</taxon>
        <taxon>Neoptera</taxon>
        <taxon>Endopterygota</taxon>
        <taxon>Diptera</taxon>
        <taxon>Nematocera</taxon>
        <taxon>Chironomoidea</taxon>
        <taxon>Ceratopogonidae</taxon>
        <taxon>Ceratopogoninae</taxon>
        <taxon>Culicoides</taxon>
        <taxon>Monoculicoides</taxon>
    </lineage>
</organism>
<evidence type="ECO:0000256" key="2">
    <source>
        <dbReference type="SAM" id="Phobius"/>
    </source>
</evidence>
<proteinExistence type="predicted"/>
<dbReference type="AlphaFoldDB" id="A0A336M777"/>
<dbReference type="EMBL" id="UFQT01000627">
    <property type="protein sequence ID" value="SSX25880.1"/>
    <property type="molecule type" value="Genomic_DNA"/>
</dbReference>
<keyword evidence="2" id="KW-1133">Transmembrane helix</keyword>
<keyword evidence="2" id="KW-0812">Transmembrane</keyword>
<gene>
    <name evidence="3" type="primary">CSON012832</name>
</gene>
<feature type="region of interest" description="Disordered" evidence="1">
    <location>
        <begin position="72"/>
        <end position="91"/>
    </location>
</feature>